<sequence>MEWIHCCVILSVILPPLANQHILPRPQSCNRPIASWAPSVTSGVTVIVWYFGSLQMQGFPGSNFAQHVQQEEDSKTSGTTIV</sequence>
<proteinExistence type="predicted"/>
<feature type="chain" id="PRO_5020414690" description="Secreted protein" evidence="1">
    <location>
        <begin position="21"/>
        <end position="82"/>
    </location>
</feature>
<keyword evidence="3" id="KW-1185">Reference proteome</keyword>
<organism evidence="2 3">
    <name type="scientific">Setaria viridis</name>
    <name type="common">Green bristlegrass</name>
    <name type="synonym">Setaria italica subsp. viridis</name>
    <dbReference type="NCBI Taxonomy" id="4556"/>
    <lineage>
        <taxon>Eukaryota</taxon>
        <taxon>Viridiplantae</taxon>
        <taxon>Streptophyta</taxon>
        <taxon>Embryophyta</taxon>
        <taxon>Tracheophyta</taxon>
        <taxon>Spermatophyta</taxon>
        <taxon>Magnoliopsida</taxon>
        <taxon>Liliopsida</taxon>
        <taxon>Poales</taxon>
        <taxon>Poaceae</taxon>
        <taxon>PACMAD clade</taxon>
        <taxon>Panicoideae</taxon>
        <taxon>Panicodae</taxon>
        <taxon>Paniceae</taxon>
        <taxon>Cenchrinae</taxon>
        <taxon>Setaria</taxon>
    </lineage>
</organism>
<name>A0A4U6VWG7_SETVI</name>
<feature type="signal peptide" evidence="1">
    <location>
        <begin position="1"/>
        <end position="20"/>
    </location>
</feature>
<dbReference type="AlphaFoldDB" id="A0A4U6VWG7"/>
<dbReference type="Proteomes" id="UP000298652">
    <property type="component" value="Chromosome 2"/>
</dbReference>
<protein>
    <recommendedName>
        <fullName evidence="4">Secreted protein</fullName>
    </recommendedName>
</protein>
<accession>A0A4U6VWG7</accession>
<keyword evidence="1" id="KW-0732">Signal</keyword>
<evidence type="ECO:0000313" key="3">
    <source>
        <dbReference type="Proteomes" id="UP000298652"/>
    </source>
</evidence>
<dbReference type="Gramene" id="TKW33374">
    <property type="protein sequence ID" value="TKW33374"/>
    <property type="gene ID" value="SEVIR_2G230000v2"/>
</dbReference>
<gene>
    <name evidence="2" type="ORF">SEVIR_2G230000v2</name>
</gene>
<dbReference type="EMBL" id="CM016553">
    <property type="protein sequence ID" value="TKW33374.1"/>
    <property type="molecule type" value="Genomic_DNA"/>
</dbReference>
<reference evidence="2" key="1">
    <citation type="submission" date="2019-03" db="EMBL/GenBank/DDBJ databases">
        <title>WGS assembly of Setaria viridis.</title>
        <authorList>
            <person name="Huang P."/>
            <person name="Jenkins J."/>
            <person name="Grimwood J."/>
            <person name="Barry K."/>
            <person name="Healey A."/>
            <person name="Mamidi S."/>
            <person name="Sreedasyam A."/>
            <person name="Shu S."/>
            <person name="Feldman M."/>
            <person name="Wu J."/>
            <person name="Yu Y."/>
            <person name="Chen C."/>
            <person name="Johnson J."/>
            <person name="Rokhsar D."/>
            <person name="Baxter I."/>
            <person name="Schmutz J."/>
            <person name="Brutnell T."/>
            <person name="Kellogg E."/>
        </authorList>
    </citation>
    <scope>NUCLEOTIDE SEQUENCE [LARGE SCALE GENOMIC DNA]</scope>
</reference>
<evidence type="ECO:0008006" key="4">
    <source>
        <dbReference type="Google" id="ProtNLM"/>
    </source>
</evidence>
<evidence type="ECO:0000313" key="2">
    <source>
        <dbReference type="EMBL" id="TKW33374.1"/>
    </source>
</evidence>
<evidence type="ECO:0000256" key="1">
    <source>
        <dbReference type="SAM" id="SignalP"/>
    </source>
</evidence>